<keyword evidence="9" id="KW-1185">Reference proteome</keyword>
<dbReference type="Pfam" id="PF00708">
    <property type="entry name" value="Acylphosphatase"/>
    <property type="match status" value="1"/>
</dbReference>
<comment type="similarity">
    <text evidence="1 6">Belongs to the acylphosphatase family.</text>
</comment>
<evidence type="ECO:0000256" key="6">
    <source>
        <dbReference type="RuleBase" id="RU004168"/>
    </source>
</evidence>
<dbReference type="InterPro" id="IPR001792">
    <property type="entry name" value="Acylphosphatase-like_dom"/>
</dbReference>
<evidence type="ECO:0000256" key="4">
    <source>
        <dbReference type="ARBA" id="ARBA00047645"/>
    </source>
</evidence>
<evidence type="ECO:0000313" key="9">
    <source>
        <dbReference type="Proteomes" id="UP000286974"/>
    </source>
</evidence>
<dbReference type="InterPro" id="IPR017968">
    <property type="entry name" value="Acylphosphatase_CS"/>
</dbReference>
<dbReference type="PANTHER" id="PTHR47268">
    <property type="entry name" value="ACYLPHOSPHATASE"/>
    <property type="match status" value="1"/>
</dbReference>
<organism evidence="8 9">
    <name type="scientific">Lentilactobacillus kosonis</name>
    <dbReference type="NCBI Taxonomy" id="2810561"/>
    <lineage>
        <taxon>Bacteria</taxon>
        <taxon>Bacillati</taxon>
        <taxon>Bacillota</taxon>
        <taxon>Bacilli</taxon>
        <taxon>Lactobacillales</taxon>
        <taxon>Lactobacillaceae</taxon>
        <taxon>Lentilactobacillus</taxon>
    </lineage>
</organism>
<dbReference type="RefSeq" id="WP_125008091.1">
    <property type="nucleotide sequence ID" value="NZ_BEXA01000002.1"/>
</dbReference>
<dbReference type="InterPro" id="IPR036046">
    <property type="entry name" value="Acylphosphatase-like_dom_sf"/>
</dbReference>
<dbReference type="SUPFAM" id="SSF54975">
    <property type="entry name" value="Acylphosphatase/BLUF domain-like"/>
    <property type="match status" value="1"/>
</dbReference>
<evidence type="ECO:0000256" key="1">
    <source>
        <dbReference type="ARBA" id="ARBA00005614"/>
    </source>
</evidence>
<evidence type="ECO:0000256" key="5">
    <source>
        <dbReference type="PROSITE-ProRule" id="PRU00520"/>
    </source>
</evidence>
<dbReference type="EC" id="3.6.1.7" evidence="2 5"/>
<dbReference type="PROSITE" id="PS00150">
    <property type="entry name" value="ACYLPHOSPHATASE_1"/>
    <property type="match status" value="1"/>
</dbReference>
<feature type="active site" evidence="5">
    <location>
        <position position="19"/>
    </location>
</feature>
<evidence type="ECO:0000256" key="2">
    <source>
        <dbReference type="ARBA" id="ARBA00012150"/>
    </source>
</evidence>
<protein>
    <recommendedName>
        <fullName evidence="3 5">acylphosphatase</fullName>
        <ecNumber evidence="2 5">3.6.1.7</ecNumber>
    </recommendedName>
</protein>
<dbReference type="PANTHER" id="PTHR47268:SF4">
    <property type="entry name" value="ACYLPHOSPHATASE"/>
    <property type="match status" value="1"/>
</dbReference>
<dbReference type="AlphaFoldDB" id="A0A401FKE6"/>
<comment type="catalytic activity">
    <reaction evidence="4 5">
        <text>an acyl phosphate + H2O = a carboxylate + phosphate + H(+)</text>
        <dbReference type="Rhea" id="RHEA:14965"/>
        <dbReference type="ChEBI" id="CHEBI:15377"/>
        <dbReference type="ChEBI" id="CHEBI:15378"/>
        <dbReference type="ChEBI" id="CHEBI:29067"/>
        <dbReference type="ChEBI" id="CHEBI:43474"/>
        <dbReference type="ChEBI" id="CHEBI:59918"/>
        <dbReference type="EC" id="3.6.1.7"/>
    </reaction>
</comment>
<dbReference type="InterPro" id="IPR020456">
    <property type="entry name" value="Acylphosphatase"/>
</dbReference>
<proteinExistence type="inferred from homology"/>
<sequence>MKKTVDIVVSGLVQGVGFRYYTTKLANQLLIQGFVENVPDGTVHIVASGEAIALNNFIQQIAASPSPYSKVTNIKTHYTTLVVDNGFYVKY</sequence>
<feature type="active site" evidence="5">
    <location>
        <position position="37"/>
    </location>
</feature>
<accession>A0A401FKE6</accession>
<dbReference type="Gene3D" id="3.30.70.100">
    <property type="match status" value="1"/>
</dbReference>
<reference evidence="8 9" key="1">
    <citation type="submission" date="2017-11" db="EMBL/GenBank/DDBJ databases">
        <title>Draft Genome Sequence of Lactobacillus curieae NBRC 111893 isolated from Koso, a Japanese sugar-Vegetable Fermented Beverage.</title>
        <authorList>
            <person name="Chiou T.Y."/>
            <person name="Oshima K."/>
            <person name="Suda W."/>
            <person name="Hattori M."/>
            <person name="Takahashi T."/>
        </authorList>
    </citation>
    <scope>NUCLEOTIDE SEQUENCE [LARGE SCALE GENOMIC DNA]</scope>
    <source>
        <strain evidence="8 9">NBRC111893</strain>
    </source>
</reference>
<dbReference type="PROSITE" id="PS51160">
    <property type="entry name" value="ACYLPHOSPHATASE_3"/>
    <property type="match status" value="1"/>
</dbReference>
<comment type="caution">
    <text evidence="8">The sequence shown here is derived from an EMBL/GenBank/DDBJ whole genome shotgun (WGS) entry which is preliminary data.</text>
</comment>
<name>A0A401FKE6_9LACO</name>
<evidence type="ECO:0000259" key="7">
    <source>
        <dbReference type="PROSITE" id="PS51160"/>
    </source>
</evidence>
<dbReference type="OrthoDB" id="9808093at2"/>
<dbReference type="EMBL" id="BEXA01000002">
    <property type="protein sequence ID" value="GAY72859.1"/>
    <property type="molecule type" value="Genomic_DNA"/>
</dbReference>
<gene>
    <name evidence="8" type="ORF">NBRC111893_1005</name>
</gene>
<feature type="domain" description="Acylphosphatase-like" evidence="7">
    <location>
        <begin position="4"/>
        <end position="91"/>
    </location>
</feature>
<keyword evidence="5" id="KW-0378">Hydrolase</keyword>
<evidence type="ECO:0000313" key="8">
    <source>
        <dbReference type="EMBL" id="GAY72859.1"/>
    </source>
</evidence>
<evidence type="ECO:0000256" key="3">
    <source>
        <dbReference type="ARBA" id="ARBA00015991"/>
    </source>
</evidence>
<dbReference type="Proteomes" id="UP000286974">
    <property type="component" value="Unassembled WGS sequence"/>
</dbReference>
<dbReference type="GO" id="GO:0003998">
    <property type="term" value="F:acylphosphatase activity"/>
    <property type="evidence" value="ECO:0007669"/>
    <property type="project" value="UniProtKB-EC"/>
</dbReference>